<dbReference type="Ensembl" id="ENSCVAT00000001633.1">
    <property type="protein sequence ID" value="ENSCVAP00000008432.1"/>
    <property type="gene ID" value="ENSCVAG00000010249.1"/>
</dbReference>
<proteinExistence type="inferred from homology"/>
<dbReference type="PIRSF" id="PIRSF001787">
    <property type="entry name" value="TGF-beta"/>
    <property type="match status" value="1"/>
</dbReference>
<dbReference type="InterPro" id="IPR017948">
    <property type="entry name" value="TGFb_CS"/>
</dbReference>
<dbReference type="GeneTree" id="ENSGT00940000160457"/>
<evidence type="ECO:0000256" key="8">
    <source>
        <dbReference type="ARBA" id="ARBA00023157"/>
    </source>
</evidence>
<dbReference type="Pfam" id="PF00019">
    <property type="entry name" value="TGF_beta"/>
    <property type="match status" value="1"/>
</dbReference>
<evidence type="ECO:0000313" key="19">
    <source>
        <dbReference type="Proteomes" id="UP000265020"/>
    </source>
</evidence>
<evidence type="ECO:0000256" key="5">
    <source>
        <dbReference type="ARBA" id="ARBA00022685"/>
    </source>
</evidence>
<dbReference type="PANTHER" id="PTHR11848">
    <property type="entry name" value="TGF-BETA FAMILY"/>
    <property type="match status" value="1"/>
</dbReference>
<evidence type="ECO:0000256" key="4">
    <source>
        <dbReference type="ARBA" id="ARBA00022530"/>
    </source>
</evidence>
<keyword evidence="8 14" id="KW-1015">Disulfide bond</keyword>
<dbReference type="FunFam" id="2.10.90.10:FF:000004">
    <property type="entry name" value="Transforming growth factor beta"/>
    <property type="match status" value="1"/>
</dbReference>
<keyword evidence="6 13" id="KW-0732">Signal</keyword>
<keyword evidence="4" id="KW-0272">Extracellular matrix</keyword>
<comment type="subunit">
    <text evidence="12">Latency-associated peptide: Homodimer; disulfide-linked. Latency-associated peptide: Interacts with Transforming growth factor beta-1 (TGF-beta-1) chain; interaction is non-covalent and maintains (TGF-beta-1) in a latent state; each Latency-associated peptide (LAP) monomer interacts with TGF-beta-1 in the other monomer. Transforming growth factor beta-1: Homodimer; disulfide-linked. Transforming growth factor beta-1: Interacts with TGF-beta receptors (tgfbr1 and tgfbr2), leading to signal transduction. Interacts with EFEMP2.</text>
</comment>
<comment type="function">
    <text evidence="11">Required to maintain the Transforming growth factor beta-1 (TGF-beta-1) chain in a latent state during storage in extracellular matrix. Associates non-covalently with TGF-beta-1 and regulates its activation via interaction with 'milieu molecules', such as LTBP1, LRRC32/GARP and LRRC33/NRROS, that control activation of TGF-beta-1. Interaction with integrins (ITGAV:ITGB6 or ITGAV:ITGB8) results in distortion of the Latency-associated peptide chain and subsequent release of the active TGF-beta-1.</text>
</comment>
<keyword evidence="7 13" id="KW-0339">Growth factor</keyword>
<dbReference type="Proteomes" id="UP000265020">
    <property type="component" value="Unassembled WGS sequence"/>
</dbReference>
<feature type="chain" id="PRO_5018383833" description="Transforming growth factor beta" evidence="13">
    <location>
        <begin position="20"/>
        <end position="349"/>
    </location>
</feature>
<feature type="disulfide bond" evidence="14">
    <location>
        <begin position="252"/>
        <end position="315"/>
    </location>
</feature>
<dbReference type="InterPro" id="IPR015615">
    <property type="entry name" value="TGF-beta-rel"/>
</dbReference>
<evidence type="ECO:0000256" key="10">
    <source>
        <dbReference type="ARBA" id="ARBA00023246"/>
    </source>
</evidence>
<dbReference type="PANTHER" id="PTHR11848:SF125">
    <property type="entry name" value="TRANSFORMING GROWTH FACTOR BETA-1 PROPROTEIN"/>
    <property type="match status" value="1"/>
</dbReference>
<comment type="subcellular location">
    <subcellularLocation>
        <location evidence="1">Secreted</location>
        <location evidence="1">Extracellular space</location>
        <location evidence="1">Extracellular matrix</location>
    </subcellularLocation>
</comment>
<feature type="domain" description="TGF-beta family profile" evidence="17">
    <location>
        <begin position="234"/>
        <end position="349"/>
    </location>
</feature>
<evidence type="ECO:0000313" key="18">
    <source>
        <dbReference type="Ensembl" id="ENSCVAP00000008432.1"/>
    </source>
</evidence>
<dbReference type="GO" id="GO:0005615">
    <property type="term" value="C:extracellular space"/>
    <property type="evidence" value="ECO:0007669"/>
    <property type="project" value="UniProtKB-UniRule"/>
</dbReference>
<evidence type="ECO:0000256" key="15">
    <source>
        <dbReference type="RuleBase" id="RU000354"/>
    </source>
</evidence>
<comment type="similarity">
    <text evidence="2 13 15">Belongs to the TGF-beta family.</text>
</comment>
<organism evidence="18 19">
    <name type="scientific">Cyprinodon variegatus</name>
    <name type="common">Sheepshead minnow</name>
    <dbReference type="NCBI Taxonomy" id="28743"/>
    <lineage>
        <taxon>Eukaryota</taxon>
        <taxon>Metazoa</taxon>
        <taxon>Chordata</taxon>
        <taxon>Craniata</taxon>
        <taxon>Vertebrata</taxon>
        <taxon>Euteleostomi</taxon>
        <taxon>Actinopterygii</taxon>
        <taxon>Neopterygii</taxon>
        <taxon>Teleostei</taxon>
        <taxon>Neoteleostei</taxon>
        <taxon>Acanthomorphata</taxon>
        <taxon>Ovalentaria</taxon>
        <taxon>Atherinomorphae</taxon>
        <taxon>Cyprinodontiformes</taxon>
        <taxon>Cyprinodontidae</taxon>
        <taxon>Cyprinodon</taxon>
    </lineage>
</organism>
<evidence type="ECO:0000256" key="2">
    <source>
        <dbReference type="ARBA" id="ARBA00006656"/>
    </source>
</evidence>
<feature type="signal peptide" evidence="13">
    <location>
        <begin position="1"/>
        <end position="19"/>
    </location>
</feature>
<reference evidence="18" key="2">
    <citation type="submission" date="2025-09" db="UniProtKB">
        <authorList>
            <consortium name="Ensembl"/>
        </authorList>
    </citation>
    <scope>IDENTIFICATION</scope>
</reference>
<keyword evidence="19" id="KW-1185">Reference proteome</keyword>
<dbReference type="GO" id="GO:0007179">
    <property type="term" value="P:transforming growth factor beta receptor signaling pathway"/>
    <property type="evidence" value="ECO:0007669"/>
    <property type="project" value="TreeGrafter"/>
</dbReference>
<dbReference type="GO" id="GO:0005125">
    <property type="term" value="F:cytokine activity"/>
    <property type="evidence" value="ECO:0007669"/>
    <property type="project" value="TreeGrafter"/>
</dbReference>
<feature type="disulfide bond" evidence="14">
    <location>
        <begin position="281"/>
        <end position="346"/>
    </location>
</feature>
<accession>A0A3Q2CS76</accession>
<dbReference type="SMART" id="SM00204">
    <property type="entry name" value="TGFB"/>
    <property type="match status" value="1"/>
</dbReference>
<dbReference type="PROSITE" id="PS00250">
    <property type="entry name" value="TGF_BETA_1"/>
    <property type="match status" value="1"/>
</dbReference>
<evidence type="ECO:0000256" key="12">
    <source>
        <dbReference type="ARBA" id="ARBA00065283"/>
    </source>
</evidence>
<comment type="subunit">
    <text evidence="13">Homodimer; disulfide-linked.</text>
</comment>
<dbReference type="CDD" id="cd19384">
    <property type="entry name" value="TGF_beta_TGFB1"/>
    <property type="match status" value="1"/>
</dbReference>
<dbReference type="InterPro" id="IPR001839">
    <property type="entry name" value="TGF-b_C"/>
</dbReference>
<evidence type="ECO:0000256" key="3">
    <source>
        <dbReference type="ARBA" id="ARBA00022525"/>
    </source>
</evidence>
<dbReference type="Gene3D" id="2.60.120.970">
    <property type="match status" value="2"/>
</dbReference>
<evidence type="ECO:0000256" key="9">
    <source>
        <dbReference type="ARBA" id="ARBA00023180"/>
    </source>
</evidence>
<keyword evidence="9" id="KW-0325">Glycoprotein</keyword>
<evidence type="ECO:0000256" key="7">
    <source>
        <dbReference type="ARBA" id="ARBA00023030"/>
    </source>
</evidence>
<dbReference type="InterPro" id="IPR029034">
    <property type="entry name" value="Cystine-knot_cytokine"/>
</dbReference>
<keyword evidence="5" id="KW-0165">Cleavage on pair of basic residues</keyword>
<dbReference type="GO" id="GO:0008083">
    <property type="term" value="F:growth factor activity"/>
    <property type="evidence" value="ECO:0007669"/>
    <property type="project" value="UniProtKB-UniRule"/>
</dbReference>
<reference evidence="18" key="1">
    <citation type="submission" date="2025-08" db="UniProtKB">
        <authorList>
            <consortium name="Ensembl"/>
        </authorList>
    </citation>
    <scope>IDENTIFICATION</scope>
</reference>
<name>A0A3Q2CS76_CYPVA</name>
<dbReference type="AlphaFoldDB" id="A0A3Q2CS76"/>
<evidence type="ECO:0000256" key="1">
    <source>
        <dbReference type="ARBA" id="ARBA00004498"/>
    </source>
</evidence>
<dbReference type="InterPro" id="IPR001111">
    <property type="entry name" value="TGF-b_propeptide"/>
</dbReference>
<keyword evidence="10 13" id="KW-0497">Mitogen</keyword>
<evidence type="ECO:0000256" key="14">
    <source>
        <dbReference type="PIRSR" id="PIRSR001787-1"/>
    </source>
</evidence>
<dbReference type="SUPFAM" id="SSF57501">
    <property type="entry name" value="Cystine-knot cytokines"/>
    <property type="match status" value="1"/>
</dbReference>
<protein>
    <recommendedName>
        <fullName evidence="13">Transforming growth factor beta</fullName>
    </recommendedName>
</protein>
<dbReference type="GO" id="GO:0051781">
    <property type="term" value="P:positive regulation of cell division"/>
    <property type="evidence" value="ECO:0007669"/>
    <property type="project" value="UniProtKB-UniRule"/>
</dbReference>
<dbReference type="PROSITE" id="PS51362">
    <property type="entry name" value="TGF_BETA_2"/>
    <property type="match status" value="1"/>
</dbReference>
<keyword evidence="3 13" id="KW-0964">Secreted</keyword>
<feature type="disulfide bond" description="Interchain" evidence="14">
    <location>
        <position position="314"/>
    </location>
</feature>
<dbReference type="GO" id="GO:0042127">
    <property type="term" value="P:regulation of cell population proliferation"/>
    <property type="evidence" value="ECO:0007669"/>
    <property type="project" value="TreeGrafter"/>
</dbReference>
<sequence length="349" mass="39928">MKLGLLLLMAAHMLENVRSMSTCKTLDLEIVKQKRIDAIRTQILCKLRLPKAPEPEEAGEKEDIPATLLSLYNSTKDLLIEQQKEVMDSISPEQEEEEYFAKVLNKFNMTSKYKLTRRSKALIMTPRAALPIFKNEGNSYYQCVCSMFVTRQLGRKEGRLMATEMLSDSENEQKFELRVFCECEQQLPSTFGFTISGIDKTRGDTATVELLTEQPPYILTMSIPKNMSTPHKSRKKRSTSEPETCSAQTEHCCVRSLYIDFRKDLGWKWIHKPTGYMANYCLGSCSYIRGTENKYSQILALYKHHNPGASAQPCCVPQTLEPLPILYYVGRQHRVDQLSNMIVKSCKCS</sequence>
<evidence type="ECO:0000259" key="17">
    <source>
        <dbReference type="PROSITE" id="PS51362"/>
    </source>
</evidence>
<dbReference type="InterPro" id="IPR016319">
    <property type="entry name" value="TGF-beta"/>
</dbReference>
<feature type="disulfide bond" evidence="14">
    <location>
        <begin position="285"/>
        <end position="348"/>
    </location>
</feature>
<dbReference type="OMA" id="AMSTCKS"/>
<dbReference type="STRING" id="28743.ENSCVAP00000008432"/>
<evidence type="ECO:0000256" key="6">
    <source>
        <dbReference type="ARBA" id="ARBA00022729"/>
    </source>
</evidence>
<dbReference type="Pfam" id="PF00688">
    <property type="entry name" value="TGFb_propeptide"/>
    <property type="match status" value="1"/>
</dbReference>
<dbReference type="Gene3D" id="2.10.90.10">
    <property type="entry name" value="Cystine-knot cytokines"/>
    <property type="match status" value="1"/>
</dbReference>
<evidence type="ECO:0000256" key="11">
    <source>
        <dbReference type="ARBA" id="ARBA00057824"/>
    </source>
</evidence>
<evidence type="ECO:0000256" key="13">
    <source>
        <dbReference type="PIRNR" id="PIRNR001787"/>
    </source>
</evidence>
<evidence type="ECO:0000256" key="16">
    <source>
        <dbReference type="SAM" id="MobiDB-lite"/>
    </source>
</evidence>
<feature type="region of interest" description="Disordered" evidence="16">
    <location>
        <begin position="222"/>
        <end position="243"/>
    </location>
</feature>